<reference evidence="4 5" key="1">
    <citation type="submission" date="2015-12" db="EMBL/GenBank/DDBJ databases">
        <title>Draft genome of the nematode, Onchocerca flexuosa.</title>
        <authorList>
            <person name="Mitreva M."/>
        </authorList>
    </citation>
    <scope>NUCLEOTIDE SEQUENCE [LARGE SCALE GENOMIC DNA]</scope>
    <source>
        <strain evidence="4">Red Deer</strain>
    </source>
</reference>
<dbReference type="GO" id="GO:0003743">
    <property type="term" value="F:translation initiation factor activity"/>
    <property type="evidence" value="ECO:0007669"/>
    <property type="project" value="TreeGrafter"/>
</dbReference>
<keyword evidence="1" id="KW-0694">RNA-binding</keyword>
<feature type="compositionally biased region" description="Polar residues" evidence="2">
    <location>
        <begin position="405"/>
        <end position="419"/>
    </location>
</feature>
<feature type="compositionally biased region" description="Basic and acidic residues" evidence="2">
    <location>
        <begin position="389"/>
        <end position="398"/>
    </location>
</feature>
<dbReference type="PROSITE" id="PS50084">
    <property type="entry name" value="KH_TYPE_1"/>
    <property type="match status" value="1"/>
</dbReference>
<evidence type="ECO:0000256" key="1">
    <source>
        <dbReference type="PROSITE-ProRule" id="PRU00117"/>
    </source>
</evidence>
<dbReference type="InterPro" id="IPR040160">
    <property type="entry name" value="Mxt"/>
</dbReference>
<evidence type="ECO:0000259" key="3">
    <source>
        <dbReference type="SMART" id="SM00322"/>
    </source>
</evidence>
<dbReference type="FunFam" id="3.30.1370.10:FF:000072">
    <property type="entry name" value="Uncharacterized protein, isoform A"/>
    <property type="match status" value="1"/>
</dbReference>
<feature type="region of interest" description="Disordered" evidence="2">
    <location>
        <begin position="386"/>
        <end position="419"/>
    </location>
</feature>
<sequence>MNTSTYSCETIPFSNDWFNAKHIGQQPEQLSVEQLLTLMNQINTSVKSGLFNAQLANQIFVLCQQLKYSGQLLEQSHKSELNRVFVSLRQACCRDNGQLGTPCRLKMMELVELRAMGWRPSLAHTQYYLNRPEQQQQQQPQQQIDSAPVSAPPFGTIPVNPFGNFGGPPPPLYVGGDVNSPVIAPQPTPASFYLIPAAAASGWARPMIAPGVVPSGNILPQLTPIDVEAWAKANKQLQQTKLKVKTPQSRVPQLREEMIIRNSDSGKIMGVKGRRVAVVEELSKTVISFQKVDSKCKDRTLTITGSNQESIDYAKRLIEQTIRRNVSPNRSETNGTEIDDNDDDSVGISIETTQDGTLKLSCADPQVLQAAQAALSEYLTKVGRNHSRLSAEEREERKERRKSMPLQSSSNRQNVNYDVSPVITTNVQWRSSGKTGSTPNLTQLNSATASNGIATEISVSKQHYDRAQLLKLRSAVAYLDSKTTAAIHELEIGRTQRANES</sequence>
<dbReference type="GO" id="GO:0005737">
    <property type="term" value="C:cytoplasm"/>
    <property type="evidence" value="ECO:0007669"/>
    <property type="project" value="TreeGrafter"/>
</dbReference>
<feature type="region of interest" description="Disordered" evidence="2">
    <location>
        <begin position="324"/>
        <end position="348"/>
    </location>
</feature>
<name>A0A238BRN4_9BILA</name>
<accession>A0A238BRN4</accession>
<dbReference type="PANTHER" id="PTHR20849:SF2">
    <property type="entry name" value="EUKARYOTIC TRANSLATION INITIATION FACTOR 4E-BINDING PROTEIN MEXTLI"/>
    <property type="match status" value="1"/>
</dbReference>
<dbReference type="AlphaFoldDB" id="A0A238BRN4"/>
<feature type="compositionally biased region" description="Polar residues" evidence="2">
    <location>
        <begin position="324"/>
        <end position="336"/>
    </location>
</feature>
<dbReference type="SMART" id="SM00322">
    <property type="entry name" value="KH"/>
    <property type="match status" value="1"/>
</dbReference>
<gene>
    <name evidence="4" type="ORF">X798_05373</name>
</gene>
<dbReference type="CDD" id="cd22454">
    <property type="entry name" value="KH-I_Mextli_like"/>
    <property type="match status" value="1"/>
</dbReference>
<dbReference type="InterPro" id="IPR004088">
    <property type="entry name" value="KH_dom_type_1"/>
</dbReference>
<dbReference type="InterPro" id="IPR036612">
    <property type="entry name" value="KH_dom_type_1_sf"/>
</dbReference>
<keyword evidence="5" id="KW-1185">Reference proteome</keyword>
<dbReference type="GO" id="GO:0008190">
    <property type="term" value="F:eukaryotic initiation factor 4E binding"/>
    <property type="evidence" value="ECO:0007669"/>
    <property type="project" value="InterPro"/>
</dbReference>
<dbReference type="GO" id="GO:0003723">
    <property type="term" value="F:RNA binding"/>
    <property type="evidence" value="ECO:0007669"/>
    <property type="project" value="UniProtKB-UniRule"/>
</dbReference>
<evidence type="ECO:0000313" key="5">
    <source>
        <dbReference type="Proteomes" id="UP000242913"/>
    </source>
</evidence>
<dbReference type="Proteomes" id="UP000242913">
    <property type="component" value="Unassembled WGS sequence"/>
</dbReference>
<dbReference type="SUPFAM" id="SSF54791">
    <property type="entry name" value="Eukaryotic type KH-domain (KH-domain type I)"/>
    <property type="match status" value="1"/>
</dbReference>
<feature type="domain" description="K Homology" evidence="3">
    <location>
        <begin position="252"/>
        <end position="323"/>
    </location>
</feature>
<dbReference type="GO" id="GO:0034518">
    <property type="term" value="C:RNA cap binding complex"/>
    <property type="evidence" value="ECO:0007669"/>
    <property type="project" value="TreeGrafter"/>
</dbReference>
<dbReference type="InterPro" id="IPR004087">
    <property type="entry name" value="KH_dom"/>
</dbReference>
<dbReference type="EMBL" id="KZ270026">
    <property type="protein sequence ID" value="OZC07654.1"/>
    <property type="molecule type" value="Genomic_DNA"/>
</dbReference>
<dbReference type="PANTHER" id="PTHR20849">
    <property type="entry name" value="EUKARYOTIC TRANSLATION INITIATION FACTOR 4E-BINDING PROTEIN MEXTLI"/>
    <property type="match status" value="1"/>
</dbReference>
<evidence type="ECO:0000313" key="4">
    <source>
        <dbReference type="EMBL" id="OZC07654.1"/>
    </source>
</evidence>
<dbReference type="Pfam" id="PF00013">
    <property type="entry name" value="KH_1"/>
    <property type="match status" value="1"/>
</dbReference>
<dbReference type="Gene3D" id="3.30.1370.10">
    <property type="entry name" value="K Homology domain, type 1"/>
    <property type="match status" value="1"/>
</dbReference>
<evidence type="ECO:0000256" key="2">
    <source>
        <dbReference type="SAM" id="MobiDB-lite"/>
    </source>
</evidence>
<dbReference type="OrthoDB" id="6357832at2759"/>
<dbReference type="GO" id="GO:1901190">
    <property type="term" value="P:regulation of formation of translation initiation ternary complex"/>
    <property type="evidence" value="ECO:0007669"/>
    <property type="project" value="TreeGrafter"/>
</dbReference>
<dbReference type="Gene3D" id="1.25.40.180">
    <property type="match status" value="1"/>
</dbReference>
<dbReference type="GO" id="GO:0045727">
    <property type="term" value="P:positive regulation of translation"/>
    <property type="evidence" value="ECO:0007669"/>
    <property type="project" value="InterPro"/>
</dbReference>
<organism evidence="4 5">
    <name type="scientific">Onchocerca flexuosa</name>
    <dbReference type="NCBI Taxonomy" id="387005"/>
    <lineage>
        <taxon>Eukaryota</taxon>
        <taxon>Metazoa</taxon>
        <taxon>Ecdysozoa</taxon>
        <taxon>Nematoda</taxon>
        <taxon>Chromadorea</taxon>
        <taxon>Rhabditida</taxon>
        <taxon>Spirurina</taxon>
        <taxon>Spiruromorpha</taxon>
        <taxon>Filarioidea</taxon>
        <taxon>Onchocercidae</taxon>
        <taxon>Onchocerca</taxon>
    </lineage>
</organism>
<proteinExistence type="predicted"/>
<protein>
    <recommendedName>
        <fullName evidence="3">K Homology domain-containing protein</fullName>
    </recommendedName>
</protein>